<keyword evidence="10 13" id="KW-1133">Transmembrane helix</keyword>
<dbReference type="PROSITE" id="PS50109">
    <property type="entry name" value="HIS_KIN"/>
    <property type="match status" value="1"/>
</dbReference>
<dbReference type="SMART" id="SM00388">
    <property type="entry name" value="HisKA"/>
    <property type="match status" value="1"/>
</dbReference>
<dbReference type="OrthoDB" id="8583694at2"/>
<keyword evidence="12 13" id="KW-0472">Membrane</keyword>
<evidence type="ECO:0000256" key="10">
    <source>
        <dbReference type="ARBA" id="ARBA00022989"/>
    </source>
</evidence>
<evidence type="ECO:0000259" key="14">
    <source>
        <dbReference type="PROSITE" id="PS50109"/>
    </source>
</evidence>
<dbReference type="Gene3D" id="3.30.565.10">
    <property type="entry name" value="Histidine kinase-like ATPase, C-terminal domain"/>
    <property type="match status" value="1"/>
</dbReference>
<evidence type="ECO:0000313" key="17">
    <source>
        <dbReference type="Proteomes" id="UP000192761"/>
    </source>
</evidence>
<keyword evidence="8 16" id="KW-0418">Kinase</keyword>
<dbReference type="PROSITE" id="PS50885">
    <property type="entry name" value="HAMP"/>
    <property type="match status" value="1"/>
</dbReference>
<accession>A0A1W1XAM0</accession>
<keyword evidence="4" id="KW-0597">Phosphoprotein</keyword>
<dbReference type="PRINTS" id="PR00344">
    <property type="entry name" value="BCTRLSENSOR"/>
</dbReference>
<keyword evidence="5" id="KW-0808">Transferase</keyword>
<evidence type="ECO:0000256" key="4">
    <source>
        <dbReference type="ARBA" id="ARBA00022553"/>
    </source>
</evidence>
<evidence type="ECO:0000256" key="2">
    <source>
        <dbReference type="ARBA" id="ARBA00004141"/>
    </source>
</evidence>
<dbReference type="Pfam" id="PF00512">
    <property type="entry name" value="HisKA"/>
    <property type="match status" value="1"/>
</dbReference>
<dbReference type="EMBL" id="FWXD01000005">
    <property type="protein sequence ID" value="SMC20976.1"/>
    <property type="molecule type" value="Genomic_DNA"/>
</dbReference>
<feature type="domain" description="Histidine kinase" evidence="14">
    <location>
        <begin position="218"/>
        <end position="420"/>
    </location>
</feature>
<evidence type="ECO:0000256" key="11">
    <source>
        <dbReference type="ARBA" id="ARBA00023012"/>
    </source>
</evidence>
<feature type="transmembrane region" description="Helical" evidence="13">
    <location>
        <begin position="12"/>
        <end position="35"/>
    </location>
</feature>
<dbReference type="GO" id="GO:0005524">
    <property type="term" value="F:ATP binding"/>
    <property type="evidence" value="ECO:0007669"/>
    <property type="project" value="UniProtKB-KW"/>
</dbReference>
<evidence type="ECO:0000256" key="3">
    <source>
        <dbReference type="ARBA" id="ARBA00012438"/>
    </source>
</evidence>
<keyword evidence="7" id="KW-0547">Nucleotide-binding</keyword>
<dbReference type="InterPro" id="IPR050428">
    <property type="entry name" value="TCS_sensor_his_kinase"/>
</dbReference>
<dbReference type="SMART" id="SM00387">
    <property type="entry name" value="HATPase_c"/>
    <property type="match status" value="1"/>
</dbReference>
<organism evidence="16 17">
    <name type="scientific">Andreprevotia lacus DSM 23236</name>
    <dbReference type="NCBI Taxonomy" id="1121001"/>
    <lineage>
        <taxon>Bacteria</taxon>
        <taxon>Pseudomonadati</taxon>
        <taxon>Pseudomonadota</taxon>
        <taxon>Betaproteobacteria</taxon>
        <taxon>Neisseriales</taxon>
        <taxon>Chitinibacteraceae</taxon>
        <taxon>Andreprevotia</taxon>
    </lineage>
</organism>
<keyword evidence="17" id="KW-1185">Reference proteome</keyword>
<dbReference type="InterPro" id="IPR036890">
    <property type="entry name" value="HATPase_C_sf"/>
</dbReference>
<protein>
    <recommendedName>
        <fullName evidence="3">histidine kinase</fullName>
        <ecNumber evidence="3">2.7.13.3</ecNumber>
    </recommendedName>
</protein>
<dbReference type="Pfam" id="PF02518">
    <property type="entry name" value="HATPase_c"/>
    <property type="match status" value="1"/>
</dbReference>
<dbReference type="STRING" id="1121001.SAMN02745857_01089"/>
<dbReference type="InterPro" id="IPR005467">
    <property type="entry name" value="His_kinase_dom"/>
</dbReference>
<dbReference type="PANTHER" id="PTHR45436">
    <property type="entry name" value="SENSOR HISTIDINE KINASE YKOH"/>
    <property type="match status" value="1"/>
</dbReference>
<evidence type="ECO:0000256" key="8">
    <source>
        <dbReference type="ARBA" id="ARBA00022777"/>
    </source>
</evidence>
<evidence type="ECO:0000256" key="13">
    <source>
        <dbReference type="SAM" id="Phobius"/>
    </source>
</evidence>
<evidence type="ECO:0000259" key="15">
    <source>
        <dbReference type="PROSITE" id="PS50885"/>
    </source>
</evidence>
<evidence type="ECO:0000256" key="6">
    <source>
        <dbReference type="ARBA" id="ARBA00022692"/>
    </source>
</evidence>
<dbReference type="GO" id="GO:0000155">
    <property type="term" value="F:phosphorelay sensor kinase activity"/>
    <property type="evidence" value="ECO:0007669"/>
    <property type="project" value="InterPro"/>
</dbReference>
<feature type="domain" description="HAMP" evidence="15">
    <location>
        <begin position="159"/>
        <end position="210"/>
    </location>
</feature>
<sequence length="433" mass="47035">MKRWTASLLGRLGLGLGISILLAWSVLAGSLYWLMRHELGELQDDHLVEMAQLLIDTDTRALPGDARHPVLFSVRAADGRLLAGSALLQRPAAQQRLSTQWLDGRVWRVRWQPAGDREVLVAQPLTLRDGVAAEVTSHMALPVLCSLLALLVLVLVVVWRSLRPLRAFAAEVAQRDPDNLLPLQTDVPSEVHPLRAAINDLLARVGSSIERERRFTADASHELRTPLAAIQVQLEVARSSPRAEARERALQQAMLAGERATHLLGQLLALARLDAGQVHARCVVLDVPALLQQAAGMISPPARIDCAAALPERCGDPDLLLIALRNLLDNARRYGGATCNVLLQADADSIRVEDDGPGVEAVLLSRLGERFYRPDGQREPGSGLGLSIVARVAEVHGAHLDFYRSAGGGLGVALRFNPYDKEDARHGAFPPHA</sequence>
<dbReference type="PANTHER" id="PTHR45436:SF14">
    <property type="entry name" value="SENSOR PROTEIN QSEC"/>
    <property type="match status" value="1"/>
</dbReference>
<dbReference type="InterPro" id="IPR004358">
    <property type="entry name" value="Sig_transdc_His_kin-like_C"/>
</dbReference>
<evidence type="ECO:0000313" key="16">
    <source>
        <dbReference type="EMBL" id="SMC20976.1"/>
    </source>
</evidence>
<keyword evidence="6 13" id="KW-0812">Transmembrane</keyword>
<dbReference type="SUPFAM" id="SSF55874">
    <property type="entry name" value="ATPase domain of HSP90 chaperone/DNA topoisomerase II/histidine kinase"/>
    <property type="match status" value="1"/>
</dbReference>
<dbReference type="InterPro" id="IPR003660">
    <property type="entry name" value="HAMP_dom"/>
</dbReference>
<dbReference type="Proteomes" id="UP000192761">
    <property type="component" value="Unassembled WGS sequence"/>
</dbReference>
<evidence type="ECO:0000256" key="7">
    <source>
        <dbReference type="ARBA" id="ARBA00022741"/>
    </source>
</evidence>
<evidence type="ECO:0000256" key="1">
    <source>
        <dbReference type="ARBA" id="ARBA00000085"/>
    </source>
</evidence>
<dbReference type="InterPro" id="IPR003661">
    <property type="entry name" value="HisK_dim/P_dom"/>
</dbReference>
<dbReference type="Gene3D" id="1.10.287.130">
    <property type="match status" value="1"/>
</dbReference>
<dbReference type="RefSeq" id="WP_084089705.1">
    <property type="nucleotide sequence ID" value="NZ_FWXD01000005.1"/>
</dbReference>
<name>A0A1W1XAM0_9NEIS</name>
<comment type="catalytic activity">
    <reaction evidence="1">
        <text>ATP + protein L-histidine = ADP + protein N-phospho-L-histidine.</text>
        <dbReference type="EC" id="2.7.13.3"/>
    </reaction>
</comment>
<proteinExistence type="predicted"/>
<evidence type="ECO:0000256" key="5">
    <source>
        <dbReference type="ARBA" id="ARBA00022679"/>
    </source>
</evidence>
<reference evidence="16 17" key="1">
    <citation type="submission" date="2017-04" db="EMBL/GenBank/DDBJ databases">
        <authorList>
            <person name="Afonso C.L."/>
            <person name="Miller P.J."/>
            <person name="Scott M.A."/>
            <person name="Spackman E."/>
            <person name="Goraichik I."/>
            <person name="Dimitrov K.M."/>
            <person name="Suarez D.L."/>
            <person name="Swayne D.E."/>
        </authorList>
    </citation>
    <scope>NUCLEOTIDE SEQUENCE [LARGE SCALE GENOMIC DNA]</scope>
    <source>
        <strain evidence="16 17">DSM 23236</strain>
    </source>
</reference>
<dbReference type="InterPro" id="IPR036097">
    <property type="entry name" value="HisK_dim/P_sf"/>
</dbReference>
<keyword evidence="9" id="KW-0067">ATP-binding</keyword>
<dbReference type="CDD" id="cd00082">
    <property type="entry name" value="HisKA"/>
    <property type="match status" value="1"/>
</dbReference>
<evidence type="ECO:0000256" key="12">
    <source>
        <dbReference type="ARBA" id="ARBA00023136"/>
    </source>
</evidence>
<gene>
    <name evidence="16" type="ORF">SAMN02745857_01089</name>
</gene>
<dbReference type="InterPro" id="IPR003594">
    <property type="entry name" value="HATPase_dom"/>
</dbReference>
<dbReference type="SUPFAM" id="SSF47384">
    <property type="entry name" value="Homodimeric domain of signal transducing histidine kinase"/>
    <property type="match status" value="1"/>
</dbReference>
<feature type="transmembrane region" description="Helical" evidence="13">
    <location>
        <begin position="139"/>
        <end position="159"/>
    </location>
</feature>
<dbReference type="AlphaFoldDB" id="A0A1W1XAM0"/>
<dbReference type="GO" id="GO:0005886">
    <property type="term" value="C:plasma membrane"/>
    <property type="evidence" value="ECO:0007669"/>
    <property type="project" value="TreeGrafter"/>
</dbReference>
<dbReference type="EC" id="2.7.13.3" evidence="3"/>
<evidence type="ECO:0000256" key="9">
    <source>
        <dbReference type="ARBA" id="ARBA00022840"/>
    </source>
</evidence>
<keyword evidence="11" id="KW-0902">Two-component regulatory system</keyword>
<comment type="subcellular location">
    <subcellularLocation>
        <location evidence="2">Membrane</location>
        <topology evidence="2">Multi-pass membrane protein</topology>
    </subcellularLocation>
</comment>